<keyword evidence="3" id="KW-1185">Reference proteome</keyword>
<dbReference type="AlphaFoldDB" id="A0A2P5EHG5"/>
<organism evidence="2 3">
    <name type="scientific">Trema orientale</name>
    <name type="common">Charcoal tree</name>
    <name type="synonym">Celtis orientalis</name>
    <dbReference type="NCBI Taxonomy" id="63057"/>
    <lineage>
        <taxon>Eukaryota</taxon>
        <taxon>Viridiplantae</taxon>
        <taxon>Streptophyta</taxon>
        <taxon>Embryophyta</taxon>
        <taxon>Tracheophyta</taxon>
        <taxon>Spermatophyta</taxon>
        <taxon>Magnoliopsida</taxon>
        <taxon>eudicotyledons</taxon>
        <taxon>Gunneridae</taxon>
        <taxon>Pentapetalae</taxon>
        <taxon>rosids</taxon>
        <taxon>fabids</taxon>
        <taxon>Rosales</taxon>
        <taxon>Cannabaceae</taxon>
        <taxon>Trema</taxon>
    </lineage>
</organism>
<evidence type="ECO:0000313" key="3">
    <source>
        <dbReference type="Proteomes" id="UP000237000"/>
    </source>
</evidence>
<protein>
    <submittedName>
        <fullName evidence="2">Uncharacterized protein</fullName>
    </submittedName>
</protein>
<evidence type="ECO:0000256" key="1">
    <source>
        <dbReference type="SAM" id="MobiDB-lite"/>
    </source>
</evidence>
<accession>A0A2P5EHG5</accession>
<sequence>MGTGAIPSSPSSSPSSSSAAAPPPTRCGTESGISTLVGSSSSTAAAAAPTASCGTESGTSRLVGFTPDPLLPSYPVFRRAGGLEAKRAYARGIGAYASFEAAFVKHHRPEIYAAYEAAYINNKRGVKPKLLAYEAATHIKKRHS</sequence>
<proteinExistence type="predicted"/>
<dbReference type="EMBL" id="JXTC01000154">
    <property type="protein sequence ID" value="PON84969.1"/>
    <property type="molecule type" value="Genomic_DNA"/>
</dbReference>
<dbReference type="Proteomes" id="UP000237000">
    <property type="component" value="Unassembled WGS sequence"/>
</dbReference>
<dbReference type="InParanoid" id="A0A2P5EHG5"/>
<feature type="compositionally biased region" description="Low complexity" evidence="1">
    <location>
        <begin position="7"/>
        <end position="20"/>
    </location>
</feature>
<feature type="region of interest" description="Disordered" evidence="1">
    <location>
        <begin position="1"/>
        <end position="40"/>
    </location>
</feature>
<evidence type="ECO:0000313" key="2">
    <source>
        <dbReference type="EMBL" id="PON84969.1"/>
    </source>
</evidence>
<name>A0A2P5EHG5_TREOI</name>
<reference evidence="3" key="1">
    <citation type="submission" date="2016-06" db="EMBL/GenBank/DDBJ databases">
        <title>Parallel loss of symbiosis genes in relatives of nitrogen-fixing non-legume Parasponia.</title>
        <authorList>
            <person name="Van Velzen R."/>
            <person name="Holmer R."/>
            <person name="Bu F."/>
            <person name="Rutten L."/>
            <person name="Van Zeijl A."/>
            <person name="Liu W."/>
            <person name="Santuari L."/>
            <person name="Cao Q."/>
            <person name="Sharma T."/>
            <person name="Shen D."/>
            <person name="Roswanjaya Y."/>
            <person name="Wardhani T."/>
            <person name="Kalhor M.S."/>
            <person name="Jansen J."/>
            <person name="Van den Hoogen J."/>
            <person name="Gungor B."/>
            <person name="Hartog M."/>
            <person name="Hontelez J."/>
            <person name="Verver J."/>
            <person name="Yang W.-C."/>
            <person name="Schijlen E."/>
            <person name="Repin R."/>
            <person name="Schilthuizen M."/>
            <person name="Schranz E."/>
            <person name="Heidstra R."/>
            <person name="Miyata K."/>
            <person name="Fedorova E."/>
            <person name="Kohlen W."/>
            <person name="Bisseling T."/>
            <person name="Smit S."/>
            <person name="Geurts R."/>
        </authorList>
    </citation>
    <scope>NUCLEOTIDE SEQUENCE [LARGE SCALE GENOMIC DNA]</scope>
    <source>
        <strain evidence="3">cv. RG33-2</strain>
    </source>
</reference>
<gene>
    <name evidence="2" type="ORF">TorRG33x02_192210</name>
</gene>
<comment type="caution">
    <text evidence="2">The sequence shown here is derived from an EMBL/GenBank/DDBJ whole genome shotgun (WGS) entry which is preliminary data.</text>
</comment>